<proteinExistence type="predicted"/>
<dbReference type="InterPro" id="IPR012336">
    <property type="entry name" value="Thioredoxin-like_fold"/>
</dbReference>
<keyword evidence="2" id="KW-0413">Isomerase</keyword>
<keyword evidence="3" id="KW-1185">Reference proteome</keyword>
<evidence type="ECO:0000313" key="2">
    <source>
        <dbReference type="EMBL" id="BBZ35347.1"/>
    </source>
</evidence>
<dbReference type="InterPro" id="IPR036249">
    <property type="entry name" value="Thioredoxin-like_sf"/>
</dbReference>
<dbReference type="Gene3D" id="3.40.30.10">
    <property type="entry name" value="Glutaredoxin"/>
    <property type="match status" value="1"/>
</dbReference>
<dbReference type="AlphaFoldDB" id="A0A7I7Y180"/>
<feature type="domain" description="Thioredoxin-like fold" evidence="1">
    <location>
        <begin position="36"/>
        <end position="114"/>
    </location>
</feature>
<organism evidence="2 3">
    <name type="scientific">Mycolicibacterium confluentis</name>
    <dbReference type="NCBI Taxonomy" id="28047"/>
    <lineage>
        <taxon>Bacteria</taxon>
        <taxon>Bacillati</taxon>
        <taxon>Actinomycetota</taxon>
        <taxon>Actinomycetes</taxon>
        <taxon>Mycobacteriales</taxon>
        <taxon>Mycobacteriaceae</taxon>
        <taxon>Mycolicibacterium</taxon>
    </lineage>
</organism>
<reference evidence="2" key="1">
    <citation type="journal article" date="2019" name="Emerg. Microbes Infect.">
        <title>Comprehensive subspecies identification of 175 nontuberculous mycobacteria species based on 7547 genomic profiles.</title>
        <authorList>
            <person name="Matsumoto Y."/>
            <person name="Kinjo T."/>
            <person name="Motooka D."/>
            <person name="Nabeya D."/>
            <person name="Jung N."/>
            <person name="Uechi K."/>
            <person name="Horii T."/>
            <person name="Iida T."/>
            <person name="Fujita J."/>
            <person name="Nakamura S."/>
        </authorList>
    </citation>
    <scope>NUCLEOTIDE SEQUENCE [LARGE SCALE GENOMIC DNA]</scope>
    <source>
        <strain evidence="2">JCM 13671</strain>
    </source>
</reference>
<protein>
    <submittedName>
        <fullName evidence="2">Protein disulfide-isomerase</fullName>
    </submittedName>
</protein>
<dbReference type="SUPFAM" id="SSF52833">
    <property type="entry name" value="Thioredoxin-like"/>
    <property type="match status" value="1"/>
</dbReference>
<evidence type="ECO:0000313" key="3">
    <source>
        <dbReference type="Proteomes" id="UP000466931"/>
    </source>
</evidence>
<sequence length="215" mass="22679">MAVAASAVLAVGCSAAVEGTAQAVLNPPGVMMSDDGGGIVAGARDAAVRIEIYAEPQCAHCATLQFKFGDELKGHLASGRLAVTYRPLTFLDLGSRGYSAAVVDALFLAVDPATLADQFQTFVAELWANQRLAYSRYTGEDFARMATAAGLSKTVSEAISFGRATVDPDEVTDVNAELLLTIEGSVHTPVVYNLSDDSVIDISDDDWLNDLMRQA</sequence>
<dbReference type="GO" id="GO:0016853">
    <property type="term" value="F:isomerase activity"/>
    <property type="evidence" value="ECO:0007669"/>
    <property type="project" value="UniProtKB-KW"/>
</dbReference>
<dbReference type="EMBL" id="AP022612">
    <property type="protein sequence ID" value="BBZ35347.1"/>
    <property type="molecule type" value="Genomic_DNA"/>
</dbReference>
<evidence type="ECO:0000259" key="1">
    <source>
        <dbReference type="Pfam" id="PF13462"/>
    </source>
</evidence>
<accession>A0A7I7Y180</accession>
<dbReference type="Proteomes" id="UP000466931">
    <property type="component" value="Chromosome"/>
</dbReference>
<name>A0A7I7Y180_9MYCO</name>
<reference evidence="2" key="2">
    <citation type="submission" date="2020-02" db="EMBL/GenBank/DDBJ databases">
        <authorList>
            <person name="Matsumoto Y."/>
            <person name="Motooka D."/>
            <person name="Nakamura S."/>
        </authorList>
    </citation>
    <scope>NUCLEOTIDE SEQUENCE</scope>
    <source>
        <strain evidence="2">JCM 13671</strain>
    </source>
</reference>
<dbReference type="Pfam" id="PF13462">
    <property type="entry name" value="Thioredoxin_4"/>
    <property type="match status" value="1"/>
</dbReference>
<gene>
    <name evidence="2" type="ORF">MCNF_39520</name>
</gene>